<sequence length="1276" mass="131383">MNRFLAVTLCALPLTVLPPSAQADDRGYLTALLEDNLSGAGRKITITGFEGALSSQARIAELTIADDTGIWLTLREVVLDWNRSALLAGRVSVNTLSASEIVLDRLPVTPEDTSLPAPEASGFALPELPVSVNIGQVAAERIVLGETVLGQQVEARLQAAVALEGGEGKADLQLERTDSGPDGRVSLTAVYSNSTRVLELDLSAREAAQGIAATLMGLPGAPAVDLTVKGAGPLSDYTADLRLASDGSERLAGQVTLGEDNQGTRFAADLGGDLAPLFLPDYAEFFGPAVKLLADGRSAPDGRLMLDRFDLSTRALTLAGSLALAPDGLPERFDLKGQLGLDGKPVLLPLTTDQRTLVGHADLALAFDATQGEVWTADVSLTGLERADLTLRSARLTGGGTIHRNGGKPQAQGKLDFITESLAPSDAALARALGDALSGSLEFFWQEGADALSLPRLTLSGADYGFDGGVTISGLEKAITVAGKGRARADDLSRFAELAGQPLAGRLTADLAGDAALLAGSFDLAGQVAGTGLRIGIPELDNLLAGASTIDIGLRRDETGTTLRRLDLQAASLAAQAKGTLASTGSDLRANVDFADLSVLGPQYRGALNGALHLTGTPAAGQVTLDMQGNSLAMGVAELDQLLKGASAIKAEAGIAGDVVDLRQLIVNAASLDVTARGKIDPKGHDLTADLAFRDLRALGGGYRGALQAQAAFRGTPENGSLTATATGTGLAIGSAEADRLLAGSTKLEADLALKGGLIRINRATLANPQLSAKASGSIEGSNRKVDLTADLANLALLIPEFPGRLSIKGTAVDDGRGYALNLSGNGPGGISATVAGRLATNFGSADLAIKGGAQAALANAFISPRAVTGGLRFDLALRGPLAPASLGGRVTLDGLRISDPDLPYVLQNLAGGIALAKGRANLDLTGNISTGGTLAVTGGLGLAPPFTGDILARLSQIVLRDPDLYQTRLNGDLRIAGPLTGGARISGSILLNETELQVPSTSFGAASGLDDLRHRAEPADVRATRLRAGLIDTATGEGGSTSTRPFALDLTISAPQRIFVRGRGLDMELGGDLRVQGTTANVIPSGAFQLVRGRLDILGKRLVISDARLQLEGDFDPFLRVLASNESDGITSSVLIEGNVSEPKVSFVSQPELPEEEVLARLLFGRDLTSLSAFQAAQLAGAVATLAGKGGEGVMSKLRKGFGLDDLDISTNEDGEASLKAGKYISANTYTEVEVDQNGKAKISLNLDVTDDVTLRGAVGDDGGTSIGIFKEKDY</sequence>
<feature type="domain" description="Translocation and assembly module TamB C-terminal" evidence="6">
    <location>
        <begin position="925"/>
        <end position="1271"/>
    </location>
</feature>
<evidence type="ECO:0000313" key="7">
    <source>
        <dbReference type="EMBL" id="MEH7828675.1"/>
    </source>
</evidence>
<feature type="signal peptide" evidence="5">
    <location>
        <begin position="1"/>
        <end position="23"/>
    </location>
</feature>
<evidence type="ECO:0000256" key="4">
    <source>
        <dbReference type="ARBA" id="ARBA00023136"/>
    </source>
</evidence>
<evidence type="ECO:0000256" key="5">
    <source>
        <dbReference type="SAM" id="SignalP"/>
    </source>
</evidence>
<dbReference type="RefSeq" id="WP_335422833.1">
    <property type="nucleotide sequence ID" value="NZ_JBALHR010000005.1"/>
</dbReference>
<accession>A0ABU8BVE5</accession>
<dbReference type="PANTHER" id="PTHR36985">
    <property type="entry name" value="TRANSLOCATION AND ASSEMBLY MODULE SUBUNIT TAMB"/>
    <property type="match status" value="1"/>
</dbReference>
<evidence type="ECO:0000256" key="2">
    <source>
        <dbReference type="ARBA" id="ARBA00022692"/>
    </source>
</evidence>
<name>A0ABU8BVE5_9RHOB</name>
<gene>
    <name evidence="7" type="ORF">V6590_10975</name>
</gene>
<comment type="caution">
    <text evidence="7">The sequence shown here is derived from an EMBL/GenBank/DDBJ whole genome shotgun (WGS) entry which is preliminary data.</text>
</comment>
<protein>
    <submittedName>
        <fullName evidence="7">Translocation/assembly module TamB domain-containing protein</fullName>
    </submittedName>
</protein>
<dbReference type="Proteomes" id="UP001431963">
    <property type="component" value="Unassembled WGS sequence"/>
</dbReference>
<dbReference type="PANTHER" id="PTHR36985:SF1">
    <property type="entry name" value="TRANSLOCATION AND ASSEMBLY MODULE SUBUNIT TAMB"/>
    <property type="match status" value="1"/>
</dbReference>
<proteinExistence type="predicted"/>
<evidence type="ECO:0000313" key="8">
    <source>
        <dbReference type="Proteomes" id="UP001431963"/>
    </source>
</evidence>
<keyword evidence="2" id="KW-0812">Transmembrane</keyword>
<comment type="subcellular location">
    <subcellularLocation>
        <location evidence="1">Membrane</location>
        <topology evidence="1">Single-pass membrane protein</topology>
    </subcellularLocation>
</comment>
<keyword evidence="3" id="KW-1133">Transmembrane helix</keyword>
<evidence type="ECO:0000256" key="1">
    <source>
        <dbReference type="ARBA" id="ARBA00004167"/>
    </source>
</evidence>
<evidence type="ECO:0000259" key="6">
    <source>
        <dbReference type="Pfam" id="PF04357"/>
    </source>
</evidence>
<reference evidence="7" key="1">
    <citation type="submission" date="2024-02" db="EMBL/GenBank/DDBJ databases">
        <title>Genome sequences of strain Gemmobacter sp. JM10B15.</title>
        <authorList>
            <person name="Zhang M."/>
        </authorList>
    </citation>
    <scope>NUCLEOTIDE SEQUENCE</scope>
    <source>
        <strain evidence="7">JM10B15</strain>
    </source>
</reference>
<keyword evidence="5" id="KW-0732">Signal</keyword>
<evidence type="ECO:0000256" key="3">
    <source>
        <dbReference type="ARBA" id="ARBA00022989"/>
    </source>
</evidence>
<keyword evidence="8" id="KW-1185">Reference proteome</keyword>
<dbReference type="EMBL" id="JBALHR010000005">
    <property type="protein sequence ID" value="MEH7828675.1"/>
    <property type="molecule type" value="Genomic_DNA"/>
</dbReference>
<keyword evidence="4" id="KW-0472">Membrane</keyword>
<feature type="chain" id="PRO_5045689411" evidence="5">
    <location>
        <begin position="24"/>
        <end position="1276"/>
    </location>
</feature>
<dbReference type="Pfam" id="PF04357">
    <property type="entry name" value="TamB"/>
    <property type="match status" value="1"/>
</dbReference>
<organism evidence="7 8">
    <name type="scientific">Gemmobacter denitrificans</name>
    <dbReference type="NCBI Taxonomy" id="3123040"/>
    <lineage>
        <taxon>Bacteria</taxon>
        <taxon>Pseudomonadati</taxon>
        <taxon>Pseudomonadota</taxon>
        <taxon>Alphaproteobacteria</taxon>
        <taxon>Rhodobacterales</taxon>
        <taxon>Paracoccaceae</taxon>
        <taxon>Gemmobacter</taxon>
    </lineage>
</organism>
<dbReference type="InterPro" id="IPR007452">
    <property type="entry name" value="TamB_C"/>
</dbReference>